<sequence>MTQRREFIRHASLLAAGSLAAPLAAAEAAPRPDDADLHALAQGSWDMSWATRVTGRHKMCFDAHEISEGVCLHQARSFLQGYKDVYGLADTDVSAVLVIRHAAVPMVMNDALWADGFFGEENKLKDPESGEVAKRNPFINVPAGARHALTWPDGALDTLIARGVIVLACNLALTNYAGMIARRRNIPRQDGLALVNDNLIPGIYKMPTGVFATCHAQQLGCGVLNAV</sequence>
<evidence type="ECO:0008006" key="5">
    <source>
        <dbReference type="Google" id="ProtNLM"/>
    </source>
</evidence>
<proteinExistence type="predicted"/>
<accession>A0AA49JTE0</accession>
<evidence type="ECO:0000313" key="2">
    <source>
        <dbReference type="EMBL" id="WKW11601.1"/>
    </source>
</evidence>
<dbReference type="AlphaFoldDB" id="A0AA49JYX7"/>
<dbReference type="RefSeq" id="WP_367887299.1">
    <property type="nucleotide sequence ID" value="NZ_CP130612.1"/>
</dbReference>
<gene>
    <name evidence="2" type="ORF">Strain138_000856</name>
    <name evidence="3" type="ORF">Strain318_000856</name>
</gene>
<dbReference type="KEGG" id="pspc:Strain318_000856"/>
<name>A0AA49JYX7_9BACT</name>
<keyword evidence="1" id="KW-0732">Signal</keyword>
<protein>
    <recommendedName>
        <fullName evidence="5">Tat pathway signal sequence domain protein</fullName>
    </recommendedName>
</protein>
<evidence type="ECO:0000313" key="4">
    <source>
        <dbReference type="Proteomes" id="UP001229955"/>
    </source>
</evidence>
<feature type="signal peptide" evidence="1">
    <location>
        <begin position="1"/>
        <end position="20"/>
    </location>
</feature>
<reference evidence="3" key="1">
    <citation type="submission" date="2023-07" db="EMBL/GenBank/DDBJ databases">
        <authorList>
            <person name="Haufschild T."/>
            <person name="Kallscheuer N."/>
            <person name="Hammer J."/>
            <person name="Kohn T."/>
            <person name="Kabuu M."/>
            <person name="Jogler M."/>
            <person name="Wohfarth N."/>
            <person name="Heuer A."/>
            <person name="Rohde M."/>
            <person name="van Teeseling M.C.F."/>
            <person name="Jogler C."/>
        </authorList>
    </citation>
    <scope>NUCLEOTIDE SEQUENCE</scope>
    <source>
        <strain evidence="2">Strain 138</strain>
        <strain evidence="3">Strain 318</strain>
    </source>
</reference>
<accession>A0AA49JYX7</accession>
<dbReference type="EMBL" id="CP130612">
    <property type="protein sequence ID" value="WKW11601.1"/>
    <property type="molecule type" value="Genomic_DNA"/>
</dbReference>
<dbReference type="EMBL" id="CP130613">
    <property type="protein sequence ID" value="WKW14511.1"/>
    <property type="molecule type" value="Genomic_DNA"/>
</dbReference>
<keyword evidence="4" id="KW-1185">Reference proteome</keyword>
<dbReference type="PROSITE" id="PS51318">
    <property type="entry name" value="TAT"/>
    <property type="match status" value="1"/>
</dbReference>
<evidence type="ECO:0000256" key="1">
    <source>
        <dbReference type="SAM" id="SignalP"/>
    </source>
</evidence>
<evidence type="ECO:0000313" key="3">
    <source>
        <dbReference type="EMBL" id="WKW14511.1"/>
    </source>
</evidence>
<dbReference type="InterPro" id="IPR006311">
    <property type="entry name" value="TAT_signal"/>
</dbReference>
<organism evidence="3 4">
    <name type="scientific">Pseudogemmatithrix spongiicola</name>
    <dbReference type="NCBI Taxonomy" id="3062599"/>
    <lineage>
        <taxon>Bacteria</taxon>
        <taxon>Pseudomonadati</taxon>
        <taxon>Gemmatimonadota</taxon>
        <taxon>Gemmatimonadia</taxon>
        <taxon>Gemmatimonadales</taxon>
        <taxon>Gemmatimonadaceae</taxon>
        <taxon>Pseudogemmatithrix</taxon>
    </lineage>
</organism>
<feature type="chain" id="PRO_5041234331" description="Tat pathway signal sequence domain protein" evidence="1">
    <location>
        <begin position="21"/>
        <end position="227"/>
    </location>
</feature>
<dbReference type="Proteomes" id="UP001229955">
    <property type="component" value="Chromosome"/>
</dbReference>